<dbReference type="Proteomes" id="UP001164539">
    <property type="component" value="Chromosome 13"/>
</dbReference>
<proteinExistence type="predicted"/>
<keyword evidence="2" id="KW-1185">Reference proteome</keyword>
<protein>
    <submittedName>
        <fullName evidence="1">Pentatricopeptide repeat-containing protein</fullName>
    </submittedName>
</protein>
<evidence type="ECO:0000313" key="1">
    <source>
        <dbReference type="EMBL" id="KAJ4703158.1"/>
    </source>
</evidence>
<gene>
    <name evidence="1" type="ORF">OWV82_023096</name>
</gene>
<organism evidence="1 2">
    <name type="scientific">Melia azedarach</name>
    <name type="common">Chinaberry tree</name>
    <dbReference type="NCBI Taxonomy" id="155640"/>
    <lineage>
        <taxon>Eukaryota</taxon>
        <taxon>Viridiplantae</taxon>
        <taxon>Streptophyta</taxon>
        <taxon>Embryophyta</taxon>
        <taxon>Tracheophyta</taxon>
        <taxon>Spermatophyta</taxon>
        <taxon>Magnoliopsida</taxon>
        <taxon>eudicotyledons</taxon>
        <taxon>Gunneridae</taxon>
        <taxon>Pentapetalae</taxon>
        <taxon>rosids</taxon>
        <taxon>malvids</taxon>
        <taxon>Sapindales</taxon>
        <taxon>Meliaceae</taxon>
        <taxon>Melia</taxon>
    </lineage>
</organism>
<sequence>MAVFFRFRTSLNLNSLKHRNLAAASIAFAGNNDPLTSKENKRDILSLLKSESNPERIPDICRAATLNPDSHPHRIAFSVAISKLAKANHLNGISQILEEVKSRPEYGQNESIIGHLIVLYGRASMPDDAMRTFMEIDKYGLRHSVNSLNALLFALMLAKNYEEVKRIFFEFPRTYGIKPNIDTYNRVIKAFCESGDLSSVYSILNEMDRKSIKPNATSFGFWLEGLYKEEKYEDVSKVLKLTDKYEIKSEVIVYNVRIQSLCKLKKSAEAKELLEEMLCSGIKPNSVSYTQLIYGFCKERNLEEAKKLFEEMTERGLKPDSNCYFLLVYFLCHGGDYETALKVCKESMEKGWVPNISTMKSLVNGLASVSKVDEAKKLVGLVKQKFKSNVDVWNEIEEDLSQ</sequence>
<comment type="caution">
    <text evidence="1">The sequence shown here is derived from an EMBL/GenBank/DDBJ whole genome shotgun (WGS) entry which is preliminary data.</text>
</comment>
<accession>A0ACC1WVR0</accession>
<dbReference type="EMBL" id="CM051406">
    <property type="protein sequence ID" value="KAJ4703158.1"/>
    <property type="molecule type" value="Genomic_DNA"/>
</dbReference>
<evidence type="ECO:0000313" key="2">
    <source>
        <dbReference type="Proteomes" id="UP001164539"/>
    </source>
</evidence>
<reference evidence="1 2" key="1">
    <citation type="journal article" date="2023" name="Science">
        <title>Complex scaffold remodeling in plant triterpene biosynthesis.</title>
        <authorList>
            <person name="De La Pena R."/>
            <person name="Hodgson H."/>
            <person name="Liu J.C."/>
            <person name="Stephenson M.J."/>
            <person name="Martin A.C."/>
            <person name="Owen C."/>
            <person name="Harkess A."/>
            <person name="Leebens-Mack J."/>
            <person name="Jimenez L.E."/>
            <person name="Osbourn A."/>
            <person name="Sattely E.S."/>
        </authorList>
    </citation>
    <scope>NUCLEOTIDE SEQUENCE [LARGE SCALE GENOMIC DNA]</scope>
    <source>
        <strain evidence="2">cv. JPN11</strain>
        <tissue evidence="1">Leaf</tissue>
    </source>
</reference>
<name>A0ACC1WVR0_MELAZ</name>